<evidence type="ECO:0000256" key="5">
    <source>
        <dbReference type="ARBA" id="ARBA00022448"/>
    </source>
</evidence>
<proteinExistence type="inferred from homology"/>
<dbReference type="STRING" id="44252.DJ90_1433"/>
<dbReference type="GO" id="GO:0005886">
    <property type="term" value="C:plasma membrane"/>
    <property type="evidence" value="ECO:0007669"/>
    <property type="project" value="UniProtKB-SubCell"/>
</dbReference>
<feature type="transmembrane region" description="Helical" evidence="13">
    <location>
        <begin position="408"/>
        <end position="434"/>
    </location>
</feature>
<dbReference type="PANTHER" id="PTHR43298">
    <property type="entry name" value="MULTIDRUG RESISTANCE PROTEIN NORM-RELATED"/>
    <property type="match status" value="1"/>
</dbReference>
<evidence type="ECO:0000256" key="8">
    <source>
        <dbReference type="ARBA" id="ARBA00022692"/>
    </source>
</evidence>
<name>A0A090Y925_PAEMA</name>
<evidence type="ECO:0000256" key="9">
    <source>
        <dbReference type="ARBA" id="ARBA00022989"/>
    </source>
</evidence>
<evidence type="ECO:0000256" key="12">
    <source>
        <dbReference type="ARBA" id="ARBA00031636"/>
    </source>
</evidence>
<feature type="transmembrane region" description="Helical" evidence="13">
    <location>
        <begin position="117"/>
        <end position="136"/>
    </location>
</feature>
<evidence type="ECO:0000256" key="6">
    <source>
        <dbReference type="ARBA" id="ARBA00022449"/>
    </source>
</evidence>
<keyword evidence="15" id="KW-1185">Reference proteome</keyword>
<feature type="transmembrane region" description="Helical" evidence="13">
    <location>
        <begin position="72"/>
        <end position="97"/>
    </location>
</feature>
<dbReference type="InterPro" id="IPR050222">
    <property type="entry name" value="MATE_MdtK"/>
</dbReference>
<reference evidence="14 15" key="1">
    <citation type="submission" date="2014-04" db="EMBL/GenBank/DDBJ databases">
        <authorList>
            <person name="Bishop-Lilly K.A."/>
            <person name="Broomall S.M."/>
            <person name="Chain P.S."/>
            <person name="Chertkov O."/>
            <person name="Coyne S.R."/>
            <person name="Daligault H.E."/>
            <person name="Davenport K.W."/>
            <person name="Erkkila T."/>
            <person name="Frey K.G."/>
            <person name="Gibbons H.S."/>
            <person name="Gu W."/>
            <person name="Jaissle J."/>
            <person name="Johnson S.L."/>
            <person name="Koroleva G.I."/>
            <person name="Ladner J.T."/>
            <person name="Lo C.-C."/>
            <person name="Minogue T.D."/>
            <person name="Munk C."/>
            <person name="Palacios G.F."/>
            <person name="Redden C.L."/>
            <person name="Rosenzweig C.N."/>
            <person name="Scholz M.B."/>
            <person name="Teshima H."/>
            <person name="Xu Y."/>
        </authorList>
    </citation>
    <scope>NUCLEOTIDE SEQUENCE [LARGE SCALE GENOMIC DNA]</scope>
    <source>
        <strain evidence="14 15">8244</strain>
    </source>
</reference>
<feature type="transmembrane region" description="Helical" evidence="13">
    <location>
        <begin position="455"/>
        <end position="480"/>
    </location>
</feature>
<keyword evidence="10" id="KW-0406">Ion transport</keyword>
<evidence type="ECO:0000256" key="7">
    <source>
        <dbReference type="ARBA" id="ARBA00022475"/>
    </source>
</evidence>
<evidence type="ECO:0000256" key="4">
    <source>
        <dbReference type="ARBA" id="ARBA00020268"/>
    </source>
</evidence>
<keyword evidence="7" id="KW-1003">Cell membrane</keyword>
<dbReference type="AlphaFoldDB" id="A0A090Y925"/>
<sequence>MIHPTSLTDSAGDVIFNPIANLAIRSSSSSEEFFPLHEKNVIPLKQVLARLQKEGGLLDKYLSGESMDYRQVIALFLPILVDQAFIVGLNLVNTAMISSSGVAAVSAVNMVDSLNVFLINVFVAVATGGTVVVAQYKGSGNDRMVSRAAAGTVTSVSLMALAIGLLLIGLHNPVMSLLFGSASPDVLDSARVYLIGSSISYMGLALVQAVCAGLRGIGKTRASLALSLIMNLLYVLLNVVFISVFHMGVVGMTLSVNIARYAGAICALFYLFKMEETLRLHLRDLFKLPLSMLRKIMFIGLPFAAEQMFFNGGKLLTQVFIVSLGTYAIATNAIGGSLAMVFQIPASALSLTIVTVVGQCIGSGNIADARKFIKSFLWLGSASLAVVGLLLMPFFRPLVGLFDPPAEIVGDIFAVLLISTIAQVPLWAVSFILPSALRAAGDSRFTSLTSMLTMWLFRVVLGYILGITLGFGITGVWLAMCSEWGVRGAVFLWRFRGKKWYAHKVI</sequence>
<evidence type="ECO:0000313" key="14">
    <source>
        <dbReference type="EMBL" id="KFM94671.1"/>
    </source>
</evidence>
<dbReference type="GO" id="GO:0006811">
    <property type="term" value="P:monoatomic ion transport"/>
    <property type="evidence" value="ECO:0007669"/>
    <property type="project" value="UniProtKB-KW"/>
</dbReference>
<feature type="transmembrane region" description="Helical" evidence="13">
    <location>
        <begin position="190"/>
        <end position="212"/>
    </location>
</feature>
<dbReference type="PATRIC" id="fig|44252.3.peg.5713"/>
<keyword evidence="5" id="KW-0813">Transport</keyword>
<feature type="transmembrane region" description="Helical" evidence="13">
    <location>
        <begin position="376"/>
        <end position="396"/>
    </location>
</feature>
<dbReference type="EMBL" id="JMQA01000047">
    <property type="protein sequence ID" value="KFM94671.1"/>
    <property type="molecule type" value="Genomic_DNA"/>
</dbReference>
<dbReference type="Proteomes" id="UP000029278">
    <property type="component" value="Unassembled WGS sequence"/>
</dbReference>
<feature type="transmembrane region" description="Helical" evidence="13">
    <location>
        <begin position="316"/>
        <end position="342"/>
    </location>
</feature>
<accession>A0A090Y925</accession>
<comment type="caution">
    <text evidence="14">The sequence shown here is derived from an EMBL/GenBank/DDBJ whole genome shotgun (WGS) entry which is preliminary data.</text>
</comment>
<dbReference type="InterPro" id="IPR048279">
    <property type="entry name" value="MdtK-like"/>
</dbReference>
<keyword evidence="6" id="KW-0050">Antiport</keyword>
<protein>
    <recommendedName>
        <fullName evidence="4">Probable multidrug resistance protein NorM</fullName>
    </recommendedName>
    <alternativeName>
        <fullName evidence="12">Multidrug-efflux transporter</fullName>
    </alternativeName>
</protein>
<evidence type="ECO:0000256" key="1">
    <source>
        <dbReference type="ARBA" id="ARBA00003408"/>
    </source>
</evidence>
<comment type="subcellular location">
    <subcellularLocation>
        <location evidence="2">Cell membrane</location>
        <topology evidence="2">Multi-pass membrane protein</topology>
    </subcellularLocation>
</comment>
<dbReference type="HOGENOM" id="CLU_012893_5_3_9"/>
<dbReference type="GO" id="GO:0015297">
    <property type="term" value="F:antiporter activity"/>
    <property type="evidence" value="ECO:0007669"/>
    <property type="project" value="UniProtKB-KW"/>
</dbReference>
<dbReference type="Pfam" id="PF01554">
    <property type="entry name" value="MatE"/>
    <property type="match status" value="2"/>
</dbReference>
<evidence type="ECO:0000256" key="10">
    <source>
        <dbReference type="ARBA" id="ARBA00023065"/>
    </source>
</evidence>
<evidence type="ECO:0000256" key="13">
    <source>
        <dbReference type="SAM" id="Phobius"/>
    </source>
</evidence>
<dbReference type="CDD" id="cd13137">
    <property type="entry name" value="MATE_NorM_like"/>
    <property type="match status" value="1"/>
</dbReference>
<dbReference type="PANTHER" id="PTHR43298:SF2">
    <property type="entry name" value="FMN_FAD EXPORTER YEEO-RELATED"/>
    <property type="match status" value="1"/>
</dbReference>
<evidence type="ECO:0000256" key="3">
    <source>
        <dbReference type="ARBA" id="ARBA00010199"/>
    </source>
</evidence>
<evidence type="ECO:0000256" key="2">
    <source>
        <dbReference type="ARBA" id="ARBA00004651"/>
    </source>
</evidence>
<gene>
    <name evidence="14" type="ORF">DJ90_1433</name>
</gene>
<keyword evidence="11 13" id="KW-0472">Membrane</keyword>
<feature type="transmembrane region" description="Helical" evidence="13">
    <location>
        <begin position="148"/>
        <end position="170"/>
    </location>
</feature>
<organism evidence="14 15">
    <name type="scientific">Paenibacillus macerans</name>
    <name type="common">Bacillus macerans</name>
    <dbReference type="NCBI Taxonomy" id="44252"/>
    <lineage>
        <taxon>Bacteria</taxon>
        <taxon>Bacillati</taxon>
        <taxon>Bacillota</taxon>
        <taxon>Bacilli</taxon>
        <taxon>Bacillales</taxon>
        <taxon>Paenibacillaceae</taxon>
        <taxon>Paenibacillus</taxon>
    </lineage>
</organism>
<comment type="similarity">
    <text evidence="3">Belongs to the multi antimicrobial extrusion (MATE) (TC 2.A.66.1) family.</text>
</comment>
<keyword evidence="9 13" id="KW-1133">Transmembrane helix</keyword>
<dbReference type="NCBIfam" id="TIGR00797">
    <property type="entry name" value="matE"/>
    <property type="match status" value="1"/>
</dbReference>
<dbReference type="InterPro" id="IPR002528">
    <property type="entry name" value="MATE_fam"/>
</dbReference>
<feature type="transmembrane region" description="Helical" evidence="13">
    <location>
        <begin position="251"/>
        <end position="272"/>
    </location>
</feature>
<feature type="transmembrane region" description="Helical" evidence="13">
    <location>
        <begin position="224"/>
        <end position="245"/>
    </location>
</feature>
<comment type="function">
    <text evidence="1">Multidrug efflux pump.</text>
</comment>
<keyword evidence="8 13" id="KW-0812">Transmembrane</keyword>
<dbReference type="PIRSF" id="PIRSF006603">
    <property type="entry name" value="DinF"/>
    <property type="match status" value="1"/>
</dbReference>
<evidence type="ECO:0000256" key="11">
    <source>
        <dbReference type="ARBA" id="ARBA00023136"/>
    </source>
</evidence>
<evidence type="ECO:0000313" key="15">
    <source>
        <dbReference type="Proteomes" id="UP000029278"/>
    </source>
</evidence>
<dbReference type="GO" id="GO:0042910">
    <property type="term" value="F:xenobiotic transmembrane transporter activity"/>
    <property type="evidence" value="ECO:0007669"/>
    <property type="project" value="InterPro"/>
</dbReference>